<keyword evidence="16" id="KW-1185">Reference proteome</keyword>
<dbReference type="PANTHER" id="PTHR45436:SF15">
    <property type="entry name" value="SENSOR HISTIDINE KINASE CUSS"/>
    <property type="match status" value="1"/>
</dbReference>
<evidence type="ECO:0000256" key="6">
    <source>
        <dbReference type="ARBA" id="ARBA00022679"/>
    </source>
</evidence>
<dbReference type="SUPFAM" id="SSF55874">
    <property type="entry name" value="ATPase domain of HSP90 chaperone/DNA topoisomerase II/histidine kinase"/>
    <property type="match status" value="1"/>
</dbReference>
<dbReference type="SMART" id="SM00388">
    <property type="entry name" value="HisKA"/>
    <property type="match status" value="1"/>
</dbReference>
<dbReference type="InterPro" id="IPR036890">
    <property type="entry name" value="HATPase_C_sf"/>
</dbReference>
<evidence type="ECO:0000256" key="8">
    <source>
        <dbReference type="ARBA" id="ARBA00022777"/>
    </source>
</evidence>
<evidence type="ECO:0000256" key="5">
    <source>
        <dbReference type="ARBA" id="ARBA00022553"/>
    </source>
</evidence>
<evidence type="ECO:0000256" key="10">
    <source>
        <dbReference type="ARBA" id="ARBA00023012"/>
    </source>
</evidence>
<dbReference type="PRINTS" id="PR00344">
    <property type="entry name" value="BCTRLSENSOR"/>
</dbReference>
<dbReference type="Gene3D" id="3.30.565.10">
    <property type="entry name" value="Histidine kinase-like ATPase, C-terminal domain"/>
    <property type="match status" value="1"/>
</dbReference>
<accession>A0A9X2VTZ3</accession>
<evidence type="ECO:0000256" key="7">
    <source>
        <dbReference type="ARBA" id="ARBA00022692"/>
    </source>
</evidence>
<keyword evidence="7 12" id="KW-0812">Transmembrane</keyword>
<keyword evidence="6" id="KW-0808">Transferase</keyword>
<dbReference type="Gene3D" id="1.10.287.130">
    <property type="match status" value="1"/>
</dbReference>
<protein>
    <recommendedName>
        <fullName evidence="4">histidine kinase</fullName>
        <ecNumber evidence="4">2.7.13.3</ecNumber>
    </recommendedName>
</protein>
<dbReference type="Proteomes" id="UP001141259">
    <property type="component" value="Unassembled WGS sequence"/>
</dbReference>
<sequence>MLFRPIVDLGQWLGRWFLELRWWWEGWNEPLMNGRAVFALLGMVALVAAPLIVLVVLHRLIRTVVNEVTLRPLKGIQGVLSSTGPQNLGQRVPTAGAPDQLRDLTLAINDMLDRVALGYEGQRRFAANASHELRTPLAVQRTLVEVAMVTEEDNPGVDRLGRELLLVNESSEALIEGLLVLAESDRGVSGAIPVRLDELADSVLDRYTDLAAQHEVSLRRVLRERTVPGDPLLLERMLDNLVHNAIKYNRAGGWVEVTVTSDGLTVHNTGREILAHQVTPLFEPFRRLVADRTSHREGAGLGLSIVRSITAAHHGTVDARPGGDGGLRVEIDLPAG</sequence>
<keyword evidence="5" id="KW-0597">Phosphoprotein</keyword>
<comment type="subcellular location">
    <subcellularLocation>
        <location evidence="3">Cell membrane</location>
    </subcellularLocation>
    <subcellularLocation>
        <location evidence="2">Membrane</location>
        <topology evidence="2">Multi-pass membrane protein</topology>
    </subcellularLocation>
</comment>
<keyword evidence="15" id="KW-0547">Nucleotide-binding</keyword>
<dbReference type="PROSITE" id="PS50109">
    <property type="entry name" value="HIS_KIN"/>
    <property type="match status" value="1"/>
</dbReference>
<evidence type="ECO:0000259" key="13">
    <source>
        <dbReference type="PROSITE" id="PS50109"/>
    </source>
</evidence>
<dbReference type="InterPro" id="IPR050428">
    <property type="entry name" value="TCS_sensor_his_kinase"/>
</dbReference>
<evidence type="ECO:0000256" key="12">
    <source>
        <dbReference type="SAM" id="Phobius"/>
    </source>
</evidence>
<reference evidence="15" key="1">
    <citation type="submission" date="2022-08" db="EMBL/GenBank/DDBJ databases">
        <authorList>
            <person name="Tistechok S."/>
            <person name="Samborskyy M."/>
            <person name="Roman I."/>
        </authorList>
    </citation>
    <scope>NUCLEOTIDE SEQUENCE</scope>
    <source>
        <strain evidence="15">DSM 103496</strain>
    </source>
</reference>
<dbReference type="PROSITE" id="PS50885">
    <property type="entry name" value="HAMP"/>
    <property type="match status" value="1"/>
</dbReference>
<dbReference type="PANTHER" id="PTHR45436">
    <property type="entry name" value="SENSOR HISTIDINE KINASE YKOH"/>
    <property type="match status" value="1"/>
</dbReference>
<dbReference type="RefSeq" id="WP_259628366.1">
    <property type="nucleotide sequence ID" value="NZ_JANYMP010000027.1"/>
</dbReference>
<feature type="domain" description="HAMP" evidence="14">
    <location>
        <begin position="67"/>
        <end position="120"/>
    </location>
</feature>
<dbReference type="InterPro" id="IPR003594">
    <property type="entry name" value="HATPase_dom"/>
</dbReference>
<dbReference type="Pfam" id="PF00512">
    <property type="entry name" value="HisKA"/>
    <property type="match status" value="1"/>
</dbReference>
<evidence type="ECO:0000313" key="15">
    <source>
        <dbReference type="EMBL" id="MCS7482901.1"/>
    </source>
</evidence>
<dbReference type="SMART" id="SM00387">
    <property type="entry name" value="HATPase_c"/>
    <property type="match status" value="1"/>
</dbReference>
<comment type="caution">
    <text evidence="15">The sequence shown here is derived from an EMBL/GenBank/DDBJ whole genome shotgun (WGS) entry which is preliminary data.</text>
</comment>
<dbReference type="EC" id="2.7.13.3" evidence="4"/>
<evidence type="ECO:0000256" key="11">
    <source>
        <dbReference type="ARBA" id="ARBA00023136"/>
    </source>
</evidence>
<evidence type="ECO:0000259" key="14">
    <source>
        <dbReference type="PROSITE" id="PS50885"/>
    </source>
</evidence>
<evidence type="ECO:0000256" key="2">
    <source>
        <dbReference type="ARBA" id="ARBA00004141"/>
    </source>
</evidence>
<dbReference type="CDD" id="cd00082">
    <property type="entry name" value="HisKA"/>
    <property type="match status" value="1"/>
</dbReference>
<dbReference type="AlphaFoldDB" id="A0A9X2VTZ3"/>
<organism evidence="15 16">
    <name type="scientific">Umezawaea endophytica</name>
    <dbReference type="NCBI Taxonomy" id="1654476"/>
    <lineage>
        <taxon>Bacteria</taxon>
        <taxon>Bacillati</taxon>
        <taxon>Actinomycetota</taxon>
        <taxon>Actinomycetes</taxon>
        <taxon>Pseudonocardiales</taxon>
        <taxon>Pseudonocardiaceae</taxon>
        <taxon>Umezawaea</taxon>
    </lineage>
</organism>
<dbReference type="InterPro" id="IPR003661">
    <property type="entry name" value="HisK_dim/P_dom"/>
</dbReference>
<gene>
    <name evidence="15" type="ORF">NZH93_39150</name>
</gene>
<evidence type="ECO:0000256" key="4">
    <source>
        <dbReference type="ARBA" id="ARBA00012438"/>
    </source>
</evidence>
<name>A0A9X2VTZ3_9PSEU</name>
<keyword evidence="8" id="KW-0418">Kinase</keyword>
<dbReference type="EMBL" id="JANYMP010000027">
    <property type="protein sequence ID" value="MCS7482901.1"/>
    <property type="molecule type" value="Genomic_DNA"/>
</dbReference>
<evidence type="ECO:0000313" key="16">
    <source>
        <dbReference type="Proteomes" id="UP001141259"/>
    </source>
</evidence>
<dbReference type="InterPro" id="IPR004358">
    <property type="entry name" value="Sig_transdc_His_kin-like_C"/>
</dbReference>
<keyword evidence="10" id="KW-0902">Two-component regulatory system</keyword>
<dbReference type="CDD" id="cd00075">
    <property type="entry name" value="HATPase"/>
    <property type="match status" value="1"/>
</dbReference>
<feature type="transmembrane region" description="Helical" evidence="12">
    <location>
        <begin position="36"/>
        <end position="57"/>
    </location>
</feature>
<keyword evidence="11 12" id="KW-0472">Membrane</keyword>
<dbReference type="Pfam" id="PF02518">
    <property type="entry name" value="HATPase_c"/>
    <property type="match status" value="1"/>
</dbReference>
<dbReference type="GO" id="GO:0000155">
    <property type="term" value="F:phosphorelay sensor kinase activity"/>
    <property type="evidence" value="ECO:0007669"/>
    <property type="project" value="InterPro"/>
</dbReference>
<evidence type="ECO:0000256" key="3">
    <source>
        <dbReference type="ARBA" id="ARBA00004236"/>
    </source>
</evidence>
<dbReference type="GO" id="GO:0005886">
    <property type="term" value="C:plasma membrane"/>
    <property type="evidence" value="ECO:0007669"/>
    <property type="project" value="UniProtKB-SubCell"/>
</dbReference>
<keyword evidence="9 12" id="KW-1133">Transmembrane helix</keyword>
<dbReference type="SUPFAM" id="SSF47384">
    <property type="entry name" value="Homodimeric domain of signal transducing histidine kinase"/>
    <property type="match status" value="1"/>
</dbReference>
<evidence type="ECO:0000256" key="1">
    <source>
        <dbReference type="ARBA" id="ARBA00000085"/>
    </source>
</evidence>
<dbReference type="GO" id="GO:0005524">
    <property type="term" value="F:ATP binding"/>
    <property type="evidence" value="ECO:0007669"/>
    <property type="project" value="UniProtKB-KW"/>
</dbReference>
<dbReference type="InterPro" id="IPR003660">
    <property type="entry name" value="HAMP_dom"/>
</dbReference>
<evidence type="ECO:0000256" key="9">
    <source>
        <dbReference type="ARBA" id="ARBA00022989"/>
    </source>
</evidence>
<proteinExistence type="predicted"/>
<dbReference type="InterPro" id="IPR005467">
    <property type="entry name" value="His_kinase_dom"/>
</dbReference>
<dbReference type="InterPro" id="IPR036097">
    <property type="entry name" value="HisK_dim/P_sf"/>
</dbReference>
<keyword evidence="15" id="KW-0067">ATP-binding</keyword>
<comment type="catalytic activity">
    <reaction evidence="1">
        <text>ATP + protein L-histidine = ADP + protein N-phospho-L-histidine.</text>
        <dbReference type="EC" id="2.7.13.3"/>
    </reaction>
</comment>
<feature type="domain" description="Histidine kinase" evidence="13">
    <location>
        <begin position="128"/>
        <end position="336"/>
    </location>
</feature>